<name>A0A164C730_9MYCO</name>
<evidence type="ECO:0000259" key="1">
    <source>
        <dbReference type="Pfam" id="PF00934"/>
    </source>
</evidence>
<dbReference type="InterPro" id="IPR000084">
    <property type="entry name" value="PE-PGRS_N"/>
</dbReference>
<dbReference type="InterPro" id="IPR038332">
    <property type="entry name" value="PPE_sf"/>
</dbReference>
<evidence type="ECO:0000313" key="2">
    <source>
        <dbReference type="EMBL" id="KZS64326.1"/>
    </source>
</evidence>
<dbReference type="AlphaFoldDB" id="A0A164C730"/>
<keyword evidence="3" id="KW-1185">Reference proteome</keyword>
<protein>
    <recommendedName>
        <fullName evidence="1">PE domain-containing protein</fullName>
    </recommendedName>
</protein>
<dbReference type="Pfam" id="PF00934">
    <property type="entry name" value="PE"/>
    <property type="match status" value="1"/>
</dbReference>
<proteinExistence type="predicted"/>
<accession>A0A164C730</accession>
<dbReference type="SUPFAM" id="SSF140459">
    <property type="entry name" value="PE/PPE dimer-like"/>
    <property type="match status" value="1"/>
</dbReference>
<sequence>MMVAAATDLANIGPTVSAANAAAAAPTAGLAAAAADEVSAVAAALFSAYAQAHQHLGTL</sequence>
<dbReference type="EMBL" id="LWCI01000087">
    <property type="protein sequence ID" value="KZS64326.1"/>
    <property type="molecule type" value="Genomic_DNA"/>
</dbReference>
<comment type="caution">
    <text evidence="2">The sequence shown here is derived from an EMBL/GenBank/DDBJ whole genome shotgun (WGS) entry which is preliminary data.</text>
</comment>
<organism evidence="2 3">
    <name type="scientific">Mycobacterium ostraviense</name>
    <dbReference type="NCBI Taxonomy" id="2738409"/>
    <lineage>
        <taxon>Bacteria</taxon>
        <taxon>Bacillati</taxon>
        <taxon>Actinomycetota</taxon>
        <taxon>Actinomycetes</taxon>
        <taxon>Mycobacteriales</taxon>
        <taxon>Mycobacteriaceae</taxon>
        <taxon>Mycobacterium</taxon>
    </lineage>
</organism>
<evidence type="ECO:0000313" key="3">
    <source>
        <dbReference type="Proteomes" id="UP000077342"/>
    </source>
</evidence>
<dbReference type="Proteomes" id="UP000077342">
    <property type="component" value="Unassembled WGS sequence"/>
</dbReference>
<gene>
    <name evidence="2" type="ORF">A4G28_07725</name>
</gene>
<dbReference type="Gene3D" id="1.10.287.850">
    <property type="entry name" value="HP0062-like domain"/>
    <property type="match status" value="1"/>
</dbReference>
<reference evidence="3" key="1">
    <citation type="submission" date="2016-04" db="EMBL/GenBank/DDBJ databases">
        <authorList>
            <person name="Strapagiel D."/>
            <person name="Borowka P."/>
            <person name="Marciniak B."/>
            <person name="Bakula Z."/>
            <person name="Van Ingen J."/>
            <person name="Safianowska A."/>
            <person name="Dziadek J."/>
            <person name="Jagielski T."/>
        </authorList>
    </citation>
    <scope>NUCLEOTIDE SEQUENCE [LARGE SCALE GENOMIC DNA]</scope>
    <source>
        <strain evidence="3">1010001458</strain>
    </source>
</reference>
<feature type="domain" description="PE" evidence="1">
    <location>
        <begin position="1"/>
        <end position="57"/>
    </location>
</feature>